<feature type="transmembrane region" description="Helical" evidence="2">
    <location>
        <begin position="6"/>
        <end position="23"/>
    </location>
</feature>
<reference evidence="3 4" key="1">
    <citation type="journal article" date="2011" name="Front. Microbiol.">
        <title>Genomic signatures of strain selection and enhancement in Bacillus atrophaeus var. globigii, a historical biowarfare simulant.</title>
        <authorList>
            <person name="Gibbons H.S."/>
            <person name="Broomall S.M."/>
            <person name="McNew L.A."/>
            <person name="Daligault H."/>
            <person name="Chapman C."/>
            <person name="Bruce D."/>
            <person name="Karavis M."/>
            <person name="Krepps M."/>
            <person name="McGregor P.A."/>
            <person name="Hong C."/>
            <person name="Park K.H."/>
            <person name="Akmal A."/>
            <person name="Feldman A."/>
            <person name="Lin J.S."/>
            <person name="Chang W.E."/>
            <person name="Higgs B.W."/>
            <person name="Demirev P."/>
            <person name="Lindquist J."/>
            <person name="Liem A."/>
            <person name="Fochler E."/>
            <person name="Read T.D."/>
            <person name="Tapia R."/>
            <person name="Johnson S."/>
            <person name="Bishop-Lilly K.A."/>
            <person name="Detter C."/>
            <person name="Han C."/>
            <person name="Sozhamannan S."/>
            <person name="Rosenzweig C.N."/>
            <person name="Skowronski E.W."/>
        </authorList>
    </citation>
    <scope>NUCLEOTIDE SEQUENCE [LARGE SCALE GENOMIC DNA]</scope>
    <source>
        <strain evidence="3 4">AK5</strain>
    </source>
</reference>
<dbReference type="AlphaFoldDB" id="A0A432VYY9"/>
<evidence type="ECO:0000313" key="4">
    <source>
        <dbReference type="Proteomes" id="UP000288212"/>
    </source>
</evidence>
<dbReference type="RefSeq" id="WP_126791111.1">
    <property type="nucleotide sequence ID" value="NZ_PIPI01000001.1"/>
</dbReference>
<evidence type="ECO:0000313" key="3">
    <source>
        <dbReference type="EMBL" id="RUO21876.1"/>
    </source>
</evidence>
<dbReference type="Pfam" id="PF11446">
    <property type="entry name" value="DUF2897"/>
    <property type="match status" value="1"/>
</dbReference>
<evidence type="ECO:0000256" key="2">
    <source>
        <dbReference type="SAM" id="Phobius"/>
    </source>
</evidence>
<keyword evidence="2" id="KW-0472">Membrane</keyword>
<dbReference type="InterPro" id="IPR021550">
    <property type="entry name" value="DUF2897"/>
</dbReference>
<feature type="compositionally biased region" description="Basic and acidic residues" evidence="1">
    <location>
        <begin position="77"/>
        <end position="86"/>
    </location>
</feature>
<name>A0A432VYY9_9GAMM</name>
<keyword evidence="2" id="KW-1133">Transmembrane helix</keyword>
<sequence>MSLGAWIIIVLALGIILSNIMLLKKTANMKMPTKSKPDAGNNPQQQDQWQKDDWDKDNWGKDDWDKENWEDDTAQNSDKKSEDNKK</sequence>
<organism evidence="3 4">
    <name type="scientific">Aliidiomarina haloalkalitolerans</name>
    <dbReference type="NCBI Taxonomy" id="859059"/>
    <lineage>
        <taxon>Bacteria</taxon>
        <taxon>Pseudomonadati</taxon>
        <taxon>Pseudomonadota</taxon>
        <taxon>Gammaproteobacteria</taxon>
        <taxon>Alteromonadales</taxon>
        <taxon>Idiomarinaceae</taxon>
        <taxon>Aliidiomarina</taxon>
    </lineage>
</organism>
<keyword evidence="4" id="KW-1185">Reference proteome</keyword>
<keyword evidence="2" id="KW-0812">Transmembrane</keyword>
<feature type="compositionally biased region" description="Basic and acidic residues" evidence="1">
    <location>
        <begin position="49"/>
        <end position="67"/>
    </location>
</feature>
<proteinExistence type="predicted"/>
<comment type="caution">
    <text evidence="3">The sequence shown here is derived from an EMBL/GenBank/DDBJ whole genome shotgun (WGS) entry which is preliminary data.</text>
</comment>
<dbReference type="OrthoDB" id="6241315at2"/>
<evidence type="ECO:0000256" key="1">
    <source>
        <dbReference type="SAM" id="MobiDB-lite"/>
    </source>
</evidence>
<evidence type="ECO:0008006" key="5">
    <source>
        <dbReference type="Google" id="ProtNLM"/>
    </source>
</evidence>
<dbReference type="EMBL" id="PIPI01000001">
    <property type="protein sequence ID" value="RUO21876.1"/>
    <property type="molecule type" value="Genomic_DNA"/>
</dbReference>
<feature type="region of interest" description="Disordered" evidence="1">
    <location>
        <begin position="31"/>
        <end position="86"/>
    </location>
</feature>
<accession>A0A432VYY9</accession>
<protein>
    <recommendedName>
        <fullName evidence="5">DUF2897 domain-containing protein</fullName>
    </recommendedName>
</protein>
<gene>
    <name evidence="3" type="ORF">CWE06_03255</name>
</gene>
<dbReference type="Proteomes" id="UP000288212">
    <property type="component" value="Unassembled WGS sequence"/>
</dbReference>